<dbReference type="Proteomes" id="UP000749040">
    <property type="component" value="Unassembled WGS sequence"/>
</dbReference>
<feature type="compositionally biased region" description="Pro residues" evidence="1">
    <location>
        <begin position="43"/>
        <end position="55"/>
    </location>
</feature>
<evidence type="ECO:0000256" key="1">
    <source>
        <dbReference type="SAM" id="MobiDB-lite"/>
    </source>
</evidence>
<proteinExistence type="predicted"/>
<dbReference type="RefSeq" id="WP_205364923.1">
    <property type="nucleotide sequence ID" value="NZ_JADKYB010000044.1"/>
</dbReference>
<feature type="region of interest" description="Disordered" evidence="1">
    <location>
        <begin position="31"/>
        <end position="55"/>
    </location>
</feature>
<feature type="compositionally biased region" description="Basic and acidic residues" evidence="1">
    <location>
        <begin position="31"/>
        <end position="42"/>
    </location>
</feature>
<comment type="caution">
    <text evidence="2">The sequence shown here is derived from an EMBL/GenBank/DDBJ whole genome shotgun (WGS) entry which is preliminary data.</text>
</comment>
<organism evidence="2 3">
    <name type="scientific">Actinacidiphila acididurans</name>
    <dbReference type="NCBI Taxonomy" id="2784346"/>
    <lineage>
        <taxon>Bacteria</taxon>
        <taxon>Bacillati</taxon>
        <taxon>Actinomycetota</taxon>
        <taxon>Actinomycetes</taxon>
        <taxon>Kitasatosporales</taxon>
        <taxon>Streptomycetaceae</taxon>
        <taxon>Actinacidiphila</taxon>
    </lineage>
</organism>
<evidence type="ECO:0000313" key="3">
    <source>
        <dbReference type="Proteomes" id="UP000749040"/>
    </source>
</evidence>
<name>A0ABS2U6H2_9ACTN</name>
<accession>A0ABS2U6H2</accession>
<evidence type="ECO:0000313" key="2">
    <source>
        <dbReference type="EMBL" id="MBM9510622.1"/>
    </source>
</evidence>
<reference evidence="2 3" key="1">
    <citation type="submission" date="2021-01" db="EMBL/GenBank/DDBJ databases">
        <title>Streptomyces acididurans sp. nov., isolated from a peat swamp forest soil.</title>
        <authorList>
            <person name="Chantavorakit T."/>
            <person name="Duangmal K."/>
        </authorList>
    </citation>
    <scope>NUCLEOTIDE SEQUENCE [LARGE SCALE GENOMIC DNA]</scope>
    <source>
        <strain evidence="2 3">KK5PA1</strain>
    </source>
</reference>
<keyword evidence="3" id="KW-1185">Reference proteome</keyword>
<gene>
    <name evidence="2" type="ORF">ITX44_39890</name>
</gene>
<dbReference type="EMBL" id="JADKYB010000044">
    <property type="protein sequence ID" value="MBM9510622.1"/>
    <property type="molecule type" value="Genomic_DNA"/>
</dbReference>
<protein>
    <submittedName>
        <fullName evidence="2">Uncharacterized protein</fullName>
    </submittedName>
</protein>
<sequence length="55" mass="5974">MTSSDLRAKARRLALETDALRRIAVDIRRAADDLDGLPERPEPAPQPEPPAADPA</sequence>